<reference evidence="1 2" key="1">
    <citation type="submission" date="2012-05" db="EMBL/GenBank/DDBJ databases">
        <title>Recombination and specialization in a pathogen metapopulation.</title>
        <authorList>
            <person name="Gardiner A."/>
            <person name="Kemen E."/>
            <person name="Schultz-Larsen T."/>
            <person name="MacLean D."/>
            <person name="Van Oosterhout C."/>
            <person name="Jones J.D.G."/>
        </authorList>
    </citation>
    <scope>NUCLEOTIDE SEQUENCE [LARGE SCALE GENOMIC DNA]</scope>
    <source>
        <strain evidence="1 2">Ac Nc2</strain>
    </source>
</reference>
<dbReference type="EMBL" id="CAIX01000203">
    <property type="protein sequence ID" value="CCI48061.1"/>
    <property type="molecule type" value="Genomic_DNA"/>
</dbReference>
<dbReference type="Proteomes" id="UP000053237">
    <property type="component" value="Unassembled WGS sequence"/>
</dbReference>
<protein>
    <submittedName>
        <fullName evidence="1">Uncharacterized protein</fullName>
    </submittedName>
</protein>
<evidence type="ECO:0000313" key="1">
    <source>
        <dbReference type="EMBL" id="CCI48061.1"/>
    </source>
</evidence>
<sequence length="148" mass="16964">MNKRNHHVCEGFPPEHASVAKRFWFLCAKLNCCLFPTFQMDMPNLLNIVAQATSVHQDTLPSDIAINSDGNFEAQHKYVAKDDPFPSHILYTHGNDEKMEVEQVGTFYTHLHMEVEYSLPNGYIHHATSITLLLLPKTCVIHFWLLAE</sequence>
<dbReference type="AlphaFoldDB" id="A0A024GME8"/>
<gene>
    <name evidence="1" type="ORF">BN9_091100</name>
</gene>
<proteinExistence type="predicted"/>
<evidence type="ECO:0000313" key="2">
    <source>
        <dbReference type="Proteomes" id="UP000053237"/>
    </source>
</evidence>
<keyword evidence="2" id="KW-1185">Reference proteome</keyword>
<name>A0A024GME8_9STRA</name>
<organism evidence="1 2">
    <name type="scientific">Albugo candida</name>
    <dbReference type="NCBI Taxonomy" id="65357"/>
    <lineage>
        <taxon>Eukaryota</taxon>
        <taxon>Sar</taxon>
        <taxon>Stramenopiles</taxon>
        <taxon>Oomycota</taxon>
        <taxon>Peronosporomycetes</taxon>
        <taxon>Albuginales</taxon>
        <taxon>Albuginaceae</taxon>
        <taxon>Albugo</taxon>
    </lineage>
</organism>
<comment type="caution">
    <text evidence="1">The sequence shown here is derived from an EMBL/GenBank/DDBJ whole genome shotgun (WGS) entry which is preliminary data.</text>
</comment>
<dbReference type="InParanoid" id="A0A024GME8"/>
<accession>A0A024GME8</accession>